<evidence type="ECO:0000256" key="1">
    <source>
        <dbReference type="SAM" id="SignalP"/>
    </source>
</evidence>
<dbReference type="Pfam" id="PF01607">
    <property type="entry name" value="CBM_14"/>
    <property type="match status" value="1"/>
</dbReference>
<gene>
    <name evidence="3" type="ORF">NCTC11388_02402</name>
</gene>
<dbReference type="Gene3D" id="2.170.140.10">
    <property type="entry name" value="Chitin binding domain"/>
    <property type="match status" value="1"/>
</dbReference>
<accession>A0A380C9Y9</accession>
<dbReference type="SUPFAM" id="SSF57625">
    <property type="entry name" value="Invertebrate chitin-binding proteins"/>
    <property type="match status" value="1"/>
</dbReference>
<dbReference type="Proteomes" id="UP000254893">
    <property type="component" value="Unassembled WGS sequence"/>
</dbReference>
<proteinExistence type="predicted"/>
<name>A0A380C9Y9_SPHSI</name>
<organism evidence="3 4">
    <name type="scientific">Sphingobacterium spiritivorum</name>
    <name type="common">Flavobacterium spiritivorum</name>
    <dbReference type="NCBI Taxonomy" id="258"/>
    <lineage>
        <taxon>Bacteria</taxon>
        <taxon>Pseudomonadati</taxon>
        <taxon>Bacteroidota</taxon>
        <taxon>Sphingobacteriia</taxon>
        <taxon>Sphingobacteriales</taxon>
        <taxon>Sphingobacteriaceae</taxon>
        <taxon>Sphingobacterium</taxon>
    </lineage>
</organism>
<reference evidence="3 4" key="1">
    <citation type="submission" date="2018-06" db="EMBL/GenBank/DDBJ databases">
        <authorList>
            <consortium name="Pathogen Informatics"/>
            <person name="Doyle S."/>
        </authorList>
    </citation>
    <scope>NUCLEOTIDE SEQUENCE [LARGE SCALE GENOMIC DNA]</scope>
    <source>
        <strain evidence="3 4">NCTC11388</strain>
    </source>
</reference>
<dbReference type="EMBL" id="UGYW01000002">
    <property type="protein sequence ID" value="SUJ14651.1"/>
    <property type="molecule type" value="Genomic_DNA"/>
</dbReference>
<keyword evidence="1" id="KW-0732">Signal</keyword>
<protein>
    <submittedName>
        <fullName evidence="3">Chitin binding Peritrophin-A domain</fullName>
    </submittedName>
</protein>
<feature type="signal peptide" evidence="1">
    <location>
        <begin position="1"/>
        <end position="23"/>
    </location>
</feature>
<evidence type="ECO:0000313" key="4">
    <source>
        <dbReference type="Proteomes" id="UP000254893"/>
    </source>
</evidence>
<dbReference type="InterPro" id="IPR036508">
    <property type="entry name" value="Chitin-bd_dom_sf"/>
</dbReference>
<evidence type="ECO:0000259" key="2">
    <source>
        <dbReference type="PROSITE" id="PS50940"/>
    </source>
</evidence>
<dbReference type="RefSeq" id="WP_115170275.1">
    <property type="nucleotide sequence ID" value="NZ_UGYW01000002.1"/>
</dbReference>
<dbReference type="GO" id="GO:0005576">
    <property type="term" value="C:extracellular region"/>
    <property type="evidence" value="ECO:0007669"/>
    <property type="project" value="InterPro"/>
</dbReference>
<dbReference type="InterPro" id="IPR002557">
    <property type="entry name" value="Chitin-bd_dom"/>
</dbReference>
<dbReference type="SMART" id="SM00494">
    <property type="entry name" value="ChtBD2"/>
    <property type="match status" value="1"/>
</dbReference>
<dbReference type="AlphaFoldDB" id="A0A380C9Y9"/>
<sequence>MKATIMMLTLILMNLCYLNPAKAQGGWAIDINLDICREAEIDDGLYPNFSDCRWFYTCYKGNAIARQCPEGLIWDVRTNTCSWPFSSFNVALNCPYPRAGDL</sequence>
<evidence type="ECO:0000313" key="3">
    <source>
        <dbReference type="EMBL" id="SUJ14651.1"/>
    </source>
</evidence>
<dbReference type="PROSITE" id="PS50940">
    <property type="entry name" value="CHIT_BIND_II"/>
    <property type="match status" value="1"/>
</dbReference>
<feature type="domain" description="Chitin-binding type-2" evidence="2">
    <location>
        <begin position="33"/>
        <end position="96"/>
    </location>
</feature>
<feature type="chain" id="PRO_5016870907" evidence="1">
    <location>
        <begin position="24"/>
        <end position="102"/>
    </location>
</feature>
<dbReference type="GO" id="GO:0008061">
    <property type="term" value="F:chitin binding"/>
    <property type="evidence" value="ECO:0007669"/>
    <property type="project" value="InterPro"/>
</dbReference>